<comment type="caution">
    <text evidence="2">The sequence shown here is derived from an EMBL/GenBank/DDBJ whole genome shotgun (WGS) entry which is preliminary data.</text>
</comment>
<evidence type="ECO:0000313" key="2">
    <source>
        <dbReference type="EMBL" id="GKT05690.1"/>
    </source>
</evidence>
<feature type="transmembrane region" description="Helical" evidence="1">
    <location>
        <begin position="58"/>
        <end position="77"/>
    </location>
</feature>
<dbReference type="RefSeq" id="WP_407883138.1">
    <property type="nucleotide sequence ID" value="NZ_BQXO01000002.1"/>
</dbReference>
<keyword evidence="1" id="KW-1133">Transmembrane helix</keyword>
<keyword evidence="3" id="KW-1185">Reference proteome</keyword>
<feature type="transmembrane region" description="Helical" evidence="1">
    <location>
        <begin position="6"/>
        <end position="23"/>
    </location>
</feature>
<name>A0ABQ5JN45_9LACO</name>
<sequence length="108" mass="12357">MINVLNFVTTFAVAVYGIWIIVTAQLKKSRPAQQFQLWLLLGGILILCQVLFTKERLLGVLLLLSGCIVVSIVEYLIDRQNHDQINWRVHILRALGELVLIVWAWFVG</sequence>
<protein>
    <submittedName>
        <fullName evidence="2">Uncharacterized protein</fullName>
    </submittedName>
</protein>
<keyword evidence="1" id="KW-0812">Transmembrane</keyword>
<gene>
    <name evidence="2" type="ORF">JCM31185_09780</name>
</gene>
<dbReference type="EMBL" id="BQXO01000002">
    <property type="protein sequence ID" value="GKT05690.1"/>
    <property type="molecule type" value="Genomic_DNA"/>
</dbReference>
<evidence type="ECO:0000256" key="1">
    <source>
        <dbReference type="SAM" id="Phobius"/>
    </source>
</evidence>
<proteinExistence type="predicted"/>
<keyword evidence="1" id="KW-0472">Membrane</keyword>
<dbReference type="Proteomes" id="UP001628078">
    <property type="component" value="Unassembled WGS sequence"/>
</dbReference>
<evidence type="ECO:0000313" key="3">
    <source>
        <dbReference type="Proteomes" id="UP001628078"/>
    </source>
</evidence>
<reference evidence="2 3" key="1">
    <citation type="submission" date="2022-03" db="EMBL/GenBank/DDBJ databases">
        <title>Draft genome sequence of Furfurilactobacillus curtus JCM 31185.</title>
        <authorList>
            <person name="Suzuki S."/>
            <person name="Endo A."/>
            <person name="Kajikawa A."/>
        </authorList>
    </citation>
    <scope>NUCLEOTIDE SEQUENCE [LARGE SCALE GENOMIC DNA]</scope>
    <source>
        <strain evidence="2 3">JCM 31185</strain>
    </source>
</reference>
<feature type="transmembrane region" description="Helical" evidence="1">
    <location>
        <begin position="35"/>
        <end position="52"/>
    </location>
</feature>
<accession>A0ABQ5JN45</accession>
<organism evidence="2 3">
    <name type="scientific">Furfurilactobacillus curtus</name>
    <dbReference type="NCBI Taxonomy" id="1746200"/>
    <lineage>
        <taxon>Bacteria</taxon>
        <taxon>Bacillati</taxon>
        <taxon>Bacillota</taxon>
        <taxon>Bacilli</taxon>
        <taxon>Lactobacillales</taxon>
        <taxon>Lactobacillaceae</taxon>
        <taxon>Furfurilactobacillus</taxon>
    </lineage>
</organism>
<feature type="transmembrane region" description="Helical" evidence="1">
    <location>
        <begin position="89"/>
        <end position="106"/>
    </location>
</feature>